<keyword evidence="3" id="KW-1185">Reference proteome</keyword>
<evidence type="ECO:0000313" key="2">
    <source>
        <dbReference type="EMBL" id="WOH10079.1"/>
    </source>
</evidence>
<sequence>MIAYAQMSHMLKLENGSNYGDGLLDARLLLLRNFAEAEEMLCVGPSRTEESFGNAKNPSLKLAIWEGAQKGHSCPCKK</sequence>
<dbReference type="EMBL" id="LNRQ01000007">
    <property type="protein sequence ID" value="KZM88632.1"/>
    <property type="molecule type" value="Genomic_DNA"/>
</dbReference>
<evidence type="ECO:0000313" key="1">
    <source>
        <dbReference type="EMBL" id="KZM88632.1"/>
    </source>
</evidence>
<name>A0A161ZMN9_DAUCS</name>
<proteinExistence type="predicted"/>
<protein>
    <submittedName>
        <fullName evidence="1">Uncharacterized protein</fullName>
    </submittedName>
</protein>
<organism evidence="1">
    <name type="scientific">Daucus carota subsp. sativus</name>
    <name type="common">Carrot</name>
    <dbReference type="NCBI Taxonomy" id="79200"/>
    <lineage>
        <taxon>Eukaryota</taxon>
        <taxon>Viridiplantae</taxon>
        <taxon>Streptophyta</taxon>
        <taxon>Embryophyta</taxon>
        <taxon>Tracheophyta</taxon>
        <taxon>Spermatophyta</taxon>
        <taxon>Magnoliopsida</taxon>
        <taxon>eudicotyledons</taxon>
        <taxon>Gunneridae</taxon>
        <taxon>Pentapetalae</taxon>
        <taxon>asterids</taxon>
        <taxon>campanulids</taxon>
        <taxon>Apiales</taxon>
        <taxon>Apiaceae</taxon>
        <taxon>Apioideae</taxon>
        <taxon>Scandiceae</taxon>
        <taxon>Daucinae</taxon>
        <taxon>Daucus</taxon>
        <taxon>Daucus sect. Daucus</taxon>
    </lineage>
</organism>
<dbReference type="Gramene" id="KZM88632">
    <property type="protein sequence ID" value="KZM88632"/>
    <property type="gene ID" value="DCAR_025707"/>
</dbReference>
<dbReference type="AlphaFoldDB" id="A0A161ZMN9"/>
<dbReference type="Proteomes" id="UP000077755">
    <property type="component" value="Chromosome 7"/>
</dbReference>
<accession>A0A161ZMN9</accession>
<reference evidence="1" key="1">
    <citation type="journal article" date="2016" name="Nat. Genet.">
        <title>A high-quality carrot genome assembly provides new insights into carotenoid accumulation and asterid genome evolution.</title>
        <authorList>
            <person name="Iorizzo M."/>
            <person name="Ellison S."/>
            <person name="Senalik D."/>
            <person name="Zeng P."/>
            <person name="Satapoomin P."/>
            <person name="Huang J."/>
            <person name="Bowman M."/>
            <person name="Iovene M."/>
            <person name="Sanseverino W."/>
            <person name="Cavagnaro P."/>
            <person name="Yildiz M."/>
            <person name="Macko-Podgorni A."/>
            <person name="Moranska E."/>
            <person name="Grzebelus E."/>
            <person name="Grzebelus D."/>
            <person name="Ashrafi H."/>
            <person name="Zheng Z."/>
            <person name="Cheng S."/>
            <person name="Spooner D."/>
            <person name="Van Deynze A."/>
            <person name="Simon P."/>
        </authorList>
    </citation>
    <scope>NUCLEOTIDE SEQUENCE [LARGE SCALE GENOMIC DNA]</scope>
    <source>
        <tissue evidence="1">Leaf</tissue>
    </source>
</reference>
<reference evidence="2" key="2">
    <citation type="submission" date="2022-03" db="EMBL/GenBank/DDBJ databases">
        <title>Draft title - Genomic analysis of global carrot germplasm unveils the trajectory of domestication and the origin of high carotenoid orange carrot.</title>
        <authorList>
            <person name="Iorizzo M."/>
            <person name="Ellison S."/>
            <person name="Senalik D."/>
            <person name="Macko-Podgorni A."/>
            <person name="Grzebelus D."/>
            <person name="Bostan H."/>
            <person name="Rolling W."/>
            <person name="Curaba J."/>
            <person name="Simon P."/>
        </authorList>
    </citation>
    <scope>NUCLEOTIDE SEQUENCE</scope>
    <source>
        <tissue evidence="2">Leaf</tissue>
    </source>
</reference>
<evidence type="ECO:0000313" key="3">
    <source>
        <dbReference type="Proteomes" id="UP000077755"/>
    </source>
</evidence>
<dbReference type="EMBL" id="CP093349">
    <property type="protein sequence ID" value="WOH10079.1"/>
    <property type="molecule type" value="Genomic_DNA"/>
</dbReference>
<gene>
    <name evidence="1" type="ORF">DCAR_025707</name>
    <name evidence="2" type="ORF">DCAR_0729540</name>
</gene>